<accession>A0ACC6M9C9</accession>
<protein>
    <submittedName>
        <fullName evidence="1">Pseudouridine synthase</fullName>
        <ecNumber evidence="1">5.4.99.-</ecNumber>
    </submittedName>
</protein>
<evidence type="ECO:0000313" key="2">
    <source>
        <dbReference type="Proteomes" id="UP001277972"/>
    </source>
</evidence>
<proteinExistence type="predicted"/>
<gene>
    <name evidence="1" type="ORF">SH601_15985</name>
</gene>
<dbReference type="EC" id="5.4.99.-" evidence="1"/>
<keyword evidence="2" id="KW-1185">Reference proteome</keyword>
<reference evidence="1" key="1">
    <citation type="submission" date="2023-11" db="EMBL/GenBank/DDBJ databases">
        <title>Gracilibacillus pellucida a moderately halophilic bacterium isolated from saline soil in Xinjiang province.</title>
        <authorList>
            <person name="Zhang Z."/>
            <person name="Tan F."/>
            <person name="Wang Y."/>
            <person name="Xia M."/>
        </authorList>
    </citation>
    <scope>NUCLEOTIDE SEQUENCE</scope>
    <source>
        <strain evidence="1">S3-1-1</strain>
    </source>
</reference>
<organism evidence="1 2">
    <name type="scientific">Gracilibacillus pellucidus</name>
    <dbReference type="NCBI Taxonomy" id="3095368"/>
    <lineage>
        <taxon>Bacteria</taxon>
        <taxon>Bacillati</taxon>
        <taxon>Bacillota</taxon>
        <taxon>Bacilli</taxon>
        <taxon>Bacillales</taxon>
        <taxon>Bacillaceae</taxon>
        <taxon>Gracilibacillus</taxon>
    </lineage>
</organism>
<keyword evidence="1" id="KW-0413">Isomerase</keyword>
<sequence length="233" mass="27046">MRLDKFLVNMGHGSRKEVKELIKKKRVTVNDQIAVKREMHIDPNVDQVKLDDTVISYQEFIYIMLHKPAGYLSATEDDKQKTVLDLIKQQDKVLEPFPVGRLDKDTEGLLLLTNDGQLAHELLSPKKHVDKRYLAEVEKHVSESDVERFKEGVTLDDGYVTKPAKLKIIDDKIVEITITEGKFHQIKRMFEAVNNKVTYLKRLSMGTLLLDEQLKLGDYRELTEQEWKSLQDK</sequence>
<evidence type="ECO:0000313" key="1">
    <source>
        <dbReference type="EMBL" id="MDX8047467.1"/>
    </source>
</evidence>
<dbReference type="EMBL" id="JAWZSR010000013">
    <property type="protein sequence ID" value="MDX8047467.1"/>
    <property type="molecule type" value="Genomic_DNA"/>
</dbReference>
<name>A0ACC6M9C9_9BACI</name>
<comment type="caution">
    <text evidence="1">The sequence shown here is derived from an EMBL/GenBank/DDBJ whole genome shotgun (WGS) entry which is preliminary data.</text>
</comment>
<dbReference type="Proteomes" id="UP001277972">
    <property type="component" value="Unassembled WGS sequence"/>
</dbReference>